<proteinExistence type="predicted"/>
<gene>
    <name evidence="1" type="ORF">RCG21_09780</name>
</gene>
<name>A0AA90QNB6_9BACI</name>
<sequence>MQDSIRTVMPASVIHLLTNSLPSRNSFVKDNQVTPIEGTEIAVNLFILFEIL</sequence>
<accession>A0AA90QNB6</accession>
<dbReference type="EMBL" id="JAVGVR010000001">
    <property type="protein sequence ID" value="MDQ6596635.1"/>
    <property type="molecule type" value="Genomic_DNA"/>
</dbReference>
<reference evidence="1" key="1">
    <citation type="submission" date="2023-08" db="EMBL/GenBank/DDBJ databases">
        <title>Nitrogen cycling bacteria in agricultural field soils.</title>
        <authorList>
            <person name="Jang J."/>
        </authorList>
    </citation>
    <scope>NUCLEOTIDE SEQUENCE</scope>
    <source>
        <strain evidence="1">PS3-36</strain>
    </source>
</reference>
<dbReference type="RefSeq" id="WP_165976148.1">
    <property type="nucleotide sequence ID" value="NZ_JARMCE010000041.1"/>
</dbReference>
<organism evidence="1 2">
    <name type="scientific">Bacillus salipaludis</name>
    <dbReference type="NCBI Taxonomy" id="2547811"/>
    <lineage>
        <taxon>Bacteria</taxon>
        <taxon>Bacillati</taxon>
        <taxon>Bacillota</taxon>
        <taxon>Bacilli</taxon>
        <taxon>Bacillales</taxon>
        <taxon>Bacillaceae</taxon>
        <taxon>Bacillus</taxon>
    </lineage>
</organism>
<dbReference type="Proteomes" id="UP001178888">
    <property type="component" value="Unassembled WGS sequence"/>
</dbReference>
<evidence type="ECO:0000313" key="2">
    <source>
        <dbReference type="Proteomes" id="UP001178888"/>
    </source>
</evidence>
<dbReference type="AlphaFoldDB" id="A0AA90QNB6"/>
<comment type="caution">
    <text evidence="1">The sequence shown here is derived from an EMBL/GenBank/DDBJ whole genome shotgun (WGS) entry which is preliminary data.</text>
</comment>
<keyword evidence="2" id="KW-1185">Reference proteome</keyword>
<evidence type="ECO:0000313" key="1">
    <source>
        <dbReference type="EMBL" id="MDQ6596635.1"/>
    </source>
</evidence>
<protein>
    <submittedName>
        <fullName evidence="1">Uncharacterized protein</fullName>
    </submittedName>
</protein>